<dbReference type="AlphaFoldDB" id="A0AAU1ZRV5"/>
<dbReference type="PRINTS" id="PR00081">
    <property type="entry name" value="GDHRDH"/>
</dbReference>
<sequence length="287" mass="30426">MHASRTDGAPAAHVVLITGAASGIGAATAREAVRRGHRVALADIDLAGATRIADELGLGARAFELDIRDEAAWETTLDAVADQLGAVDVLVNNAGIIHTGYARQLAPDRHRHMIEVNLLGPITGMLAALPRMRAQGHGHIVTVCSMTSFLPLPGYTTYGATKHGLRAFHHSVAIEERDGPVTFSIVHPPGTRTPMLEQEMADPSSVITFAEKPLSPEKVASVIVDAIEKKPVEVVHPAIGGRVQRAAGVFPRLMRFVIPKVVAMAQRRSTGLVPAPTAASEQGDTDR</sequence>
<name>A0AAU1ZRV5_9ACTN</name>
<proteinExistence type="inferred from homology"/>
<evidence type="ECO:0000313" key="4">
    <source>
        <dbReference type="EMBL" id="WTT14720.1"/>
    </source>
</evidence>
<dbReference type="PANTHER" id="PTHR44196:SF1">
    <property type="entry name" value="DEHYDROGENASE_REDUCTASE SDR FAMILY MEMBER 7B"/>
    <property type="match status" value="1"/>
</dbReference>
<dbReference type="EMBL" id="CP108222">
    <property type="protein sequence ID" value="WTT14720.1"/>
    <property type="molecule type" value="Genomic_DNA"/>
</dbReference>
<evidence type="ECO:0000256" key="1">
    <source>
        <dbReference type="ARBA" id="ARBA00006484"/>
    </source>
</evidence>
<dbReference type="PRINTS" id="PR00080">
    <property type="entry name" value="SDRFAMILY"/>
</dbReference>
<dbReference type="InterPro" id="IPR036291">
    <property type="entry name" value="NAD(P)-bd_dom_sf"/>
</dbReference>
<gene>
    <name evidence="4" type="ORF">OHA22_03885</name>
</gene>
<dbReference type="CDD" id="cd05233">
    <property type="entry name" value="SDR_c"/>
    <property type="match status" value="1"/>
</dbReference>
<accession>A0AAU1ZRV5</accession>
<dbReference type="PANTHER" id="PTHR44196">
    <property type="entry name" value="DEHYDROGENASE/REDUCTASE SDR FAMILY MEMBER 7B"/>
    <property type="match status" value="1"/>
</dbReference>
<comment type="similarity">
    <text evidence="1 3">Belongs to the short-chain dehydrogenases/reductases (SDR) family.</text>
</comment>
<evidence type="ECO:0000256" key="2">
    <source>
        <dbReference type="ARBA" id="ARBA00023002"/>
    </source>
</evidence>
<keyword evidence="2" id="KW-0560">Oxidoreductase</keyword>
<evidence type="ECO:0000256" key="3">
    <source>
        <dbReference type="RuleBase" id="RU000363"/>
    </source>
</evidence>
<dbReference type="GO" id="GO:0016020">
    <property type="term" value="C:membrane"/>
    <property type="evidence" value="ECO:0007669"/>
    <property type="project" value="TreeGrafter"/>
</dbReference>
<protein>
    <submittedName>
        <fullName evidence="4">SDR family NAD(P)-dependent oxidoreductase</fullName>
    </submittedName>
</protein>
<dbReference type="Pfam" id="PF00106">
    <property type="entry name" value="adh_short"/>
    <property type="match status" value="1"/>
</dbReference>
<dbReference type="Gene3D" id="3.40.50.720">
    <property type="entry name" value="NAD(P)-binding Rossmann-like Domain"/>
    <property type="match status" value="1"/>
</dbReference>
<organism evidence="4">
    <name type="scientific">Streptomyces sp. NBC_00093</name>
    <dbReference type="NCBI Taxonomy" id="2975649"/>
    <lineage>
        <taxon>Bacteria</taxon>
        <taxon>Bacillati</taxon>
        <taxon>Actinomycetota</taxon>
        <taxon>Actinomycetes</taxon>
        <taxon>Kitasatosporales</taxon>
        <taxon>Streptomycetaceae</taxon>
        <taxon>Streptomyces</taxon>
    </lineage>
</organism>
<dbReference type="SUPFAM" id="SSF51735">
    <property type="entry name" value="NAD(P)-binding Rossmann-fold domains"/>
    <property type="match status" value="1"/>
</dbReference>
<reference evidence="4" key="1">
    <citation type="submission" date="2022-10" db="EMBL/GenBank/DDBJ databases">
        <title>The complete genomes of actinobacterial strains from the NBC collection.</title>
        <authorList>
            <person name="Joergensen T.S."/>
            <person name="Alvarez Arevalo M."/>
            <person name="Sterndorff E.B."/>
            <person name="Faurdal D."/>
            <person name="Vuksanovic O."/>
            <person name="Mourched A.-S."/>
            <person name="Charusanti P."/>
            <person name="Shaw S."/>
            <person name="Blin K."/>
            <person name="Weber T."/>
        </authorList>
    </citation>
    <scope>NUCLEOTIDE SEQUENCE</scope>
    <source>
        <strain evidence="4">NBC_00093</strain>
    </source>
</reference>
<dbReference type="InterPro" id="IPR020904">
    <property type="entry name" value="Sc_DH/Rdtase_CS"/>
</dbReference>
<dbReference type="GO" id="GO:0016491">
    <property type="term" value="F:oxidoreductase activity"/>
    <property type="evidence" value="ECO:0007669"/>
    <property type="project" value="UniProtKB-KW"/>
</dbReference>
<dbReference type="PROSITE" id="PS00061">
    <property type="entry name" value="ADH_SHORT"/>
    <property type="match status" value="1"/>
</dbReference>
<dbReference type="InterPro" id="IPR002347">
    <property type="entry name" value="SDR_fam"/>
</dbReference>